<keyword evidence="6" id="KW-0862">Zinc</keyword>
<proteinExistence type="inferred from homology"/>
<evidence type="ECO:0000256" key="3">
    <source>
        <dbReference type="ARBA" id="ARBA00022723"/>
    </source>
</evidence>
<evidence type="ECO:0000259" key="9">
    <source>
        <dbReference type="Pfam" id="PF05572"/>
    </source>
</evidence>
<evidence type="ECO:0000256" key="8">
    <source>
        <dbReference type="ARBA" id="ARBA00023157"/>
    </source>
</evidence>
<dbReference type="EMBL" id="PDXF01000238">
    <property type="protein sequence ID" value="RYN82572.1"/>
    <property type="molecule type" value="Genomic_DNA"/>
</dbReference>
<protein>
    <recommendedName>
        <fullName evidence="9">Peptidase M43 pregnancy-associated plasma-A domain-containing protein</fullName>
    </recommendedName>
</protein>
<keyword evidence="7" id="KW-0482">Metalloprotease</keyword>
<evidence type="ECO:0000256" key="5">
    <source>
        <dbReference type="ARBA" id="ARBA00022801"/>
    </source>
</evidence>
<dbReference type="PANTHER" id="PTHR47466">
    <property type="match status" value="1"/>
</dbReference>
<comment type="similarity">
    <text evidence="1">Belongs to the peptidase M43B family.</text>
</comment>
<evidence type="ECO:0000256" key="2">
    <source>
        <dbReference type="ARBA" id="ARBA00022670"/>
    </source>
</evidence>
<evidence type="ECO:0000256" key="6">
    <source>
        <dbReference type="ARBA" id="ARBA00022833"/>
    </source>
</evidence>
<keyword evidence="11" id="KW-1185">Reference proteome</keyword>
<evidence type="ECO:0000313" key="10">
    <source>
        <dbReference type="EMBL" id="RYN82572.1"/>
    </source>
</evidence>
<reference evidence="11" key="1">
    <citation type="journal article" date="2019" name="bioRxiv">
        <title>Genomics, evolutionary history and diagnostics of the Alternaria alternata species group including apple and Asian pear pathotypes.</title>
        <authorList>
            <person name="Armitage A.D."/>
            <person name="Cockerton H.M."/>
            <person name="Sreenivasaprasad S."/>
            <person name="Woodhall J.W."/>
            <person name="Lane C.R."/>
            <person name="Harrison R.J."/>
            <person name="Clarkson J.P."/>
        </authorList>
    </citation>
    <scope>NUCLEOTIDE SEQUENCE [LARGE SCALE GENOMIC DNA]</scope>
    <source>
        <strain evidence="11">FERA 635</strain>
    </source>
</reference>
<dbReference type="PANTHER" id="PTHR47466:SF1">
    <property type="entry name" value="METALLOPROTEASE MEP1 (AFU_ORTHOLOGUE AFUA_1G07730)-RELATED"/>
    <property type="match status" value="1"/>
</dbReference>
<dbReference type="SUPFAM" id="SSF55486">
    <property type="entry name" value="Metalloproteases ('zincins'), catalytic domain"/>
    <property type="match status" value="1"/>
</dbReference>
<dbReference type="Pfam" id="PF05572">
    <property type="entry name" value="Peptidase_M43"/>
    <property type="match status" value="1"/>
</dbReference>
<evidence type="ECO:0000256" key="4">
    <source>
        <dbReference type="ARBA" id="ARBA00022729"/>
    </source>
</evidence>
<organism evidence="10 11">
    <name type="scientific">Alternaria tenuissima</name>
    <dbReference type="NCBI Taxonomy" id="119927"/>
    <lineage>
        <taxon>Eukaryota</taxon>
        <taxon>Fungi</taxon>
        <taxon>Dikarya</taxon>
        <taxon>Ascomycota</taxon>
        <taxon>Pezizomycotina</taxon>
        <taxon>Dothideomycetes</taxon>
        <taxon>Pleosporomycetidae</taxon>
        <taxon>Pleosporales</taxon>
        <taxon>Pleosporineae</taxon>
        <taxon>Pleosporaceae</taxon>
        <taxon>Alternaria</taxon>
        <taxon>Alternaria sect. Alternaria</taxon>
        <taxon>Alternaria alternata complex</taxon>
    </lineage>
</organism>
<feature type="domain" description="Peptidase M43 pregnancy-associated plasma-A" evidence="9">
    <location>
        <begin position="209"/>
        <end position="349"/>
    </location>
</feature>
<evidence type="ECO:0000313" key="11">
    <source>
        <dbReference type="Proteomes" id="UP000293195"/>
    </source>
</evidence>
<keyword evidence="8" id="KW-1015">Disulfide bond</keyword>
<evidence type="ECO:0000256" key="7">
    <source>
        <dbReference type="ARBA" id="ARBA00023049"/>
    </source>
</evidence>
<keyword evidence="2" id="KW-0645">Protease</keyword>
<dbReference type="Proteomes" id="UP000293195">
    <property type="component" value="Unassembled WGS sequence"/>
</dbReference>
<keyword evidence="3" id="KW-0479">Metal-binding</keyword>
<accession>A0ABY0FNQ4</accession>
<dbReference type="InterPro" id="IPR024079">
    <property type="entry name" value="MetalloPept_cat_dom_sf"/>
</dbReference>
<dbReference type="InterPro" id="IPR008754">
    <property type="entry name" value="Peptidase_M43"/>
</dbReference>
<name>A0ABY0FNQ4_9PLEO</name>
<keyword evidence="5" id="KW-0378">Hydrolase</keyword>
<comment type="caution">
    <text evidence="10">The sequence shown here is derived from an EMBL/GenBank/DDBJ whole genome shotgun (WGS) entry which is preliminary data.</text>
</comment>
<keyword evidence="4" id="KW-0732">Signal</keyword>
<dbReference type="Gene3D" id="3.40.390.10">
    <property type="entry name" value="Collagenase (Catalytic Domain)"/>
    <property type="match status" value="1"/>
</dbReference>
<gene>
    <name evidence="10" type="ORF">AA0119_g13406</name>
</gene>
<evidence type="ECO:0000256" key="1">
    <source>
        <dbReference type="ARBA" id="ARBA00008721"/>
    </source>
</evidence>
<sequence length="595" mass="66546">MNFRLAYLYLIFTFGFASSFFTSLSELNLTLADYYVGEEFVAPRYLERFSQHLNDLEIEYLEFFTQLRPVKEAPVVLSSCLTPGGSNKAKRGPFSKFGRKLKGFLKHVEKQLFGEPPAKPIFQKFCAATRLTINVYYHVVTSSDSNFKFVTEAMIKDQTNYMNKFYAHLDINFVTQDLVYRIDADFATSKYNPSHPHRRFSRSGTYADLNVWITEKIPGDKEGESTVGYATFPDATLSAEERSYDGVVVIYSILPDGPEGDGSTLVHETGHWLGLRHTFDETQEDVTECVAKPDTDLVQDTLQFPAHRPEVFQDMQIPCGGRTPVSQYNFMSYSNIPGQDGFGFTTGQKARVFSRYLGARRGIKNQMGCITAPIHSKRSVNISAPLPDNIIEAIREDDKMCAQDLIDARARPDFSLDLSPDPLFPEYPEMPIEPKQRKANPPIDPLAPPTPGTTVYIEKCITERLPFLNFTQNGEWGKDGKCICPSVGTAKNPKPPVVDDGSGCPTVCNPHSNSCHVHSAQNCVFPAPLASTKPRSYCACAPGFKSHFGTDTTKHWRVSTLGIQNFVWVAEGVKCEERCTDVMCSEVPVLPKPCV</sequence>